<gene>
    <name evidence="1" type="ORF">HHL20_05350</name>
</gene>
<reference evidence="1 2" key="1">
    <citation type="submission" date="2020-04" db="EMBL/GenBank/DDBJ databases">
        <title>Chryseobacterium sp. RJ-7-14 sp. nov., isolated from Jeju soil.</title>
        <authorList>
            <person name="Dahal R.H."/>
            <person name="Chaudhary D.K."/>
        </authorList>
    </citation>
    <scope>NUCLEOTIDE SEQUENCE [LARGE SCALE GENOMIC DNA]</scope>
    <source>
        <strain evidence="1 2">RJ-7-14</strain>
    </source>
</reference>
<dbReference type="AlphaFoldDB" id="A0A7Y0A4V2"/>
<evidence type="ECO:0000313" key="1">
    <source>
        <dbReference type="EMBL" id="NML56763.1"/>
    </source>
</evidence>
<dbReference type="RefSeq" id="WP_169230136.1">
    <property type="nucleotide sequence ID" value="NZ_JABBGF010000001.1"/>
</dbReference>
<accession>A0A7Y0A4V2</accession>
<dbReference type="Proteomes" id="UP000552615">
    <property type="component" value="Unassembled WGS sequence"/>
</dbReference>
<evidence type="ECO:0000313" key="2">
    <source>
        <dbReference type="Proteomes" id="UP000552615"/>
    </source>
</evidence>
<comment type="caution">
    <text evidence="1">The sequence shown here is derived from an EMBL/GenBank/DDBJ whole genome shotgun (WGS) entry which is preliminary data.</text>
</comment>
<keyword evidence="2" id="KW-1185">Reference proteome</keyword>
<organism evidence="1 2">
    <name type="scientific">Chryseobacterium cheonjiense</name>
    <dbReference type="NCBI Taxonomy" id="2728845"/>
    <lineage>
        <taxon>Bacteria</taxon>
        <taxon>Pseudomonadati</taxon>
        <taxon>Bacteroidota</taxon>
        <taxon>Flavobacteriia</taxon>
        <taxon>Flavobacteriales</taxon>
        <taxon>Weeksellaceae</taxon>
        <taxon>Chryseobacterium group</taxon>
        <taxon>Chryseobacterium</taxon>
    </lineage>
</organism>
<dbReference type="EMBL" id="JABBGF010000001">
    <property type="protein sequence ID" value="NML56763.1"/>
    <property type="molecule type" value="Genomic_DNA"/>
</dbReference>
<sequence length="412" mass="48048">MIKIQLPKIDNFKTEYYNLIQPLVLERLRLLKISLSHLNDPDTVDDDDIGEVKTITKNIVDTMVKPKTPKSSFNKAVYKQKIRTYQTDAKEVIDVDFSKLIELTDYILDIGNDSLKTLIIGEPNLIKGFHDDLFASFDITERVSKDVMYEAFSYNFLGDEVKDFFYKKDISDYCSYCNISKAKHTNNPLTGKVVDQYHLDHFFSQVDHPMLAVSLFNLVPSDYVCNSANKGKLLFSDIFHLNPYISGFSRDLVFEPIFDEKEEIVALDLKIKCPRDSERWKQFIGDQDLRDLAPEHGNVNVFQLFGKYNDENILWQVNKLYKTYKRAARNDRSLHELLEMLEDGQDDRYENIKNWYEDAVRTRFHENEFGKLAFSKLNRDLLDHAFAIYSEKLGEEIVELLLSSYLPEKGGQ</sequence>
<proteinExistence type="predicted"/>
<name>A0A7Y0A4V2_9FLAO</name>
<protein>
    <submittedName>
        <fullName evidence="1">Uncharacterized protein</fullName>
    </submittedName>
</protein>